<feature type="domain" description="Outer membrane protein beta-barrel" evidence="2">
    <location>
        <begin position="26"/>
        <end position="226"/>
    </location>
</feature>
<dbReference type="Pfam" id="PF13505">
    <property type="entry name" value="OMP_b-brl"/>
    <property type="match status" value="1"/>
</dbReference>
<proteinExistence type="predicted"/>
<reference evidence="4" key="1">
    <citation type="journal article" date="2019" name="Int. J. Syst. Evol. Microbiol.">
        <title>The Global Catalogue of Microorganisms (GCM) 10K type strain sequencing project: providing services to taxonomists for standard genome sequencing and annotation.</title>
        <authorList>
            <consortium name="The Broad Institute Genomics Platform"/>
            <consortium name="The Broad Institute Genome Sequencing Center for Infectious Disease"/>
            <person name="Wu L."/>
            <person name="Ma J."/>
        </authorList>
    </citation>
    <scope>NUCLEOTIDE SEQUENCE [LARGE SCALE GENOMIC DNA]</scope>
    <source>
        <strain evidence="4">NBRC 15640</strain>
    </source>
</reference>
<keyword evidence="1" id="KW-0732">Signal</keyword>
<dbReference type="AlphaFoldDB" id="A0AAV5NLE0"/>
<evidence type="ECO:0000313" key="4">
    <source>
        <dbReference type="Proteomes" id="UP001156690"/>
    </source>
</evidence>
<dbReference type="InterPro" id="IPR027385">
    <property type="entry name" value="Beta-barrel_OMP"/>
</dbReference>
<dbReference type="Gene3D" id="2.40.160.20">
    <property type="match status" value="1"/>
</dbReference>
<sequence length="226" mass="24799">MQSSTSLNITQSDYLDIVLKKQFALVFASAVALSSHASAEKRPEAYQLFTAKVGGSSFQSKVASVGDYELVGRSLSLEYSRMTSSWAEAEDIYLGVALSGDIHYNSKKKSDTSSLYEVEEISSVVLNAAPKITYSLTDCIDIYGSAGLSYGYVEALEYKKTLTVDKDSKPKAKGFGYMWAIGSAYRLDNNFEFGAELRGNHLSLKKDGKEGDANLYALYVTMGYEF</sequence>
<evidence type="ECO:0000313" key="3">
    <source>
        <dbReference type="EMBL" id="GLQ70876.1"/>
    </source>
</evidence>
<evidence type="ECO:0000259" key="2">
    <source>
        <dbReference type="Pfam" id="PF13505"/>
    </source>
</evidence>
<protein>
    <recommendedName>
        <fullName evidence="2">Outer membrane protein beta-barrel domain-containing protein</fullName>
    </recommendedName>
</protein>
<name>A0AAV5NLE0_9VIBR</name>
<evidence type="ECO:0000256" key="1">
    <source>
        <dbReference type="ARBA" id="ARBA00022729"/>
    </source>
</evidence>
<accession>A0AAV5NLE0</accession>
<dbReference type="SUPFAM" id="SSF56925">
    <property type="entry name" value="OMPA-like"/>
    <property type="match status" value="1"/>
</dbReference>
<dbReference type="Proteomes" id="UP001156690">
    <property type="component" value="Unassembled WGS sequence"/>
</dbReference>
<comment type="caution">
    <text evidence="3">The sequence shown here is derived from an EMBL/GenBank/DDBJ whole genome shotgun (WGS) entry which is preliminary data.</text>
</comment>
<dbReference type="EMBL" id="BSNX01000002">
    <property type="protein sequence ID" value="GLQ70876.1"/>
    <property type="molecule type" value="Genomic_DNA"/>
</dbReference>
<organism evidence="3 4">
    <name type="scientific">Vibrio penaeicida</name>
    <dbReference type="NCBI Taxonomy" id="104609"/>
    <lineage>
        <taxon>Bacteria</taxon>
        <taxon>Pseudomonadati</taxon>
        <taxon>Pseudomonadota</taxon>
        <taxon>Gammaproteobacteria</taxon>
        <taxon>Vibrionales</taxon>
        <taxon>Vibrionaceae</taxon>
        <taxon>Vibrio</taxon>
    </lineage>
</organism>
<dbReference type="InterPro" id="IPR011250">
    <property type="entry name" value="OMP/PagP_B-barrel"/>
</dbReference>
<gene>
    <name evidence="3" type="ORF">GCM10007932_02360</name>
</gene>
<keyword evidence="4" id="KW-1185">Reference proteome</keyword>